<dbReference type="Gene3D" id="3.40.190.10">
    <property type="entry name" value="Periplasmic binding protein-like II"/>
    <property type="match status" value="2"/>
</dbReference>
<dbReference type="SUPFAM" id="SSF53850">
    <property type="entry name" value="Periplasmic binding protein-like II"/>
    <property type="match status" value="1"/>
</dbReference>
<dbReference type="RefSeq" id="WP_189606586.1">
    <property type="nucleotide sequence ID" value="NZ_BMXR01000001.1"/>
</dbReference>
<keyword evidence="1 2" id="KW-0732">Signal</keyword>
<organism evidence="3 4">
    <name type="scientific">Saccharospirillum salsuginis</name>
    <dbReference type="NCBI Taxonomy" id="418750"/>
    <lineage>
        <taxon>Bacteria</taxon>
        <taxon>Pseudomonadati</taxon>
        <taxon>Pseudomonadota</taxon>
        <taxon>Gammaproteobacteria</taxon>
        <taxon>Oceanospirillales</taxon>
        <taxon>Saccharospirillaceae</taxon>
        <taxon>Saccharospirillum</taxon>
    </lineage>
</organism>
<keyword evidence="4" id="KW-1185">Reference proteome</keyword>
<dbReference type="Proteomes" id="UP000626148">
    <property type="component" value="Unassembled WGS sequence"/>
</dbReference>
<accession>A0A918JZ84</accession>
<dbReference type="AlphaFoldDB" id="A0A918JZ84"/>
<comment type="caution">
    <text evidence="3">The sequence shown here is derived from an EMBL/GenBank/DDBJ whole genome shotgun (WGS) entry which is preliminary data.</text>
</comment>
<evidence type="ECO:0000313" key="4">
    <source>
        <dbReference type="Proteomes" id="UP000626148"/>
    </source>
</evidence>
<feature type="chain" id="PRO_5037340652" evidence="2">
    <location>
        <begin position="17"/>
        <end position="352"/>
    </location>
</feature>
<reference evidence="3" key="1">
    <citation type="journal article" date="2014" name="Int. J. Syst. Evol. Microbiol.">
        <title>Complete genome sequence of Corynebacterium casei LMG S-19264T (=DSM 44701T), isolated from a smear-ripened cheese.</title>
        <authorList>
            <consortium name="US DOE Joint Genome Institute (JGI-PGF)"/>
            <person name="Walter F."/>
            <person name="Albersmeier A."/>
            <person name="Kalinowski J."/>
            <person name="Ruckert C."/>
        </authorList>
    </citation>
    <scope>NUCLEOTIDE SEQUENCE</scope>
    <source>
        <strain evidence="3">KCTC 22169</strain>
    </source>
</reference>
<dbReference type="PANTHER" id="PTHR30222:SF2">
    <property type="entry name" value="ABC TRANSPORTER SUBSTRATE-BINDING PROTEIN"/>
    <property type="match status" value="1"/>
</dbReference>
<protein>
    <submittedName>
        <fullName evidence="3">Spermidine/putrescine ABC transporter substrate-binding protein</fullName>
    </submittedName>
</protein>
<proteinExistence type="predicted"/>
<name>A0A918JZ84_9GAMM</name>
<gene>
    <name evidence="3" type="ORF">GCM10007392_01510</name>
</gene>
<dbReference type="InterPro" id="IPR006059">
    <property type="entry name" value="SBP"/>
</dbReference>
<reference evidence="3" key="2">
    <citation type="submission" date="2020-09" db="EMBL/GenBank/DDBJ databases">
        <authorList>
            <person name="Sun Q."/>
            <person name="Kim S."/>
        </authorList>
    </citation>
    <scope>NUCLEOTIDE SEQUENCE</scope>
    <source>
        <strain evidence="3">KCTC 22169</strain>
    </source>
</reference>
<feature type="signal peptide" evidence="2">
    <location>
        <begin position="1"/>
        <end position="16"/>
    </location>
</feature>
<evidence type="ECO:0000313" key="3">
    <source>
        <dbReference type="EMBL" id="GGX38941.1"/>
    </source>
</evidence>
<sequence>MIRGIWLAALASLAMAETPTRPTLSIATWGGAYEAVQREVLFDPFTAQTGIAIETEAYTGGLDVLDDSPPDLVDMSMVETLAACDAGDLKTLDHSLLMDGADGTPARQDFAPGALQPCSVAHTVYATVIAYDSRAFPGRRPSRVADLFNLDDFPGPRALQASPYANLEWALMSYGVPRRELYDLLSTPRGLRLAFERLDRLDGQVRWWRAGQTPVEWLESGQVVMASGYNGRFFSARLDGDSPIEILWDGQLQERQTWVIPKGATHPDAALDFIRFATTTERMAAIANRIAYGPTRLSASSRIGRHPEAGFDMRPHIPTHPYNSTTAIRKDVLWYARTYQRVLQRFEAWREE</sequence>
<evidence type="ECO:0000256" key="1">
    <source>
        <dbReference type="ARBA" id="ARBA00022729"/>
    </source>
</evidence>
<dbReference type="EMBL" id="BMXR01000001">
    <property type="protein sequence ID" value="GGX38941.1"/>
    <property type="molecule type" value="Genomic_DNA"/>
</dbReference>
<evidence type="ECO:0000256" key="2">
    <source>
        <dbReference type="SAM" id="SignalP"/>
    </source>
</evidence>
<dbReference type="PANTHER" id="PTHR30222">
    <property type="entry name" value="SPERMIDINE/PUTRESCINE-BINDING PERIPLASMIC PROTEIN"/>
    <property type="match status" value="1"/>
</dbReference>
<dbReference type="Pfam" id="PF13416">
    <property type="entry name" value="SBP_bac_8"/>
    <property type="match status" value="1"/>
</dbReference>